<keyword evidence="6 8" id="KW-0238">DNA-binding</keyword>
<evidence type="ECO:0000256" key="5">
    <source>
        <dbReference type="ARBA" id="ARBA00022840"/>
    </source>
</evidence>
<comment type="function">
    <text evidence="8 9">The RecF protein is involved in DNA metabolism; it is required for DNA replication and normal SOS inducibility. RecF binds preferentially to single-stranded, linear DNA. It also seems to bind ATP.</text>
</comment>
<dbReference type="EMBL" id="RBIL01000001">
    <property type="protein sequence ID" value="RKQ92437.1"/>
    <property type="molecule type" value="Genomic_DNA"/>
</dbReference>
<keyword evidence="2 8" id="KW-0235">DNA replication</keyword>
<dbReference type="GO" id="GO:0016887">
    <property type="term" value="F:ATP hydrolysis activity"/>
    <property type="evidence" value="ECO:0007669"/>
    <property type="project" value="InterPro"/>
</dbReference>
<dbReference type="Gene3D" id="1.20.1050.90">
    <property type="entry name" value="RecF/RecN/SMC, N-terminal domain"/>
    <property type="match status" value="1"/>
</dbReference>
<evidence type="ECO:0000256" key="2">
    <source>
        <dbReference type="ARBA" id="ARBA00022705"/>
    </source>
</evidence>
<dbReference type="GO" id="GO:0005737">
    <property type="term" value="C:cytoplasm"/>
    <property type="evidence" value="ECO:0007669"/>
    <property type="project" value="UniProtKB-SubCell"/>
</dbReference>
<keyword evidence="8 9" id="KW-0742">SOS response</keyword>
<reference evidence="11 12" key="1">
    <citation type="submission" date="2018-10" db="EMBL/GenBank/DDBJ databases">
        <title>Genomic Encyclopedia of Archaeal and Bacterial Type Strains, Phase II (KMG-II): from individual species to whole genera.</title>
        <authorList>
            <person name="Goeker M."/>
        </authorList>
    </citation>
    <scope>NUCLEOTIDE SEQUENCE [LARGE SCALE GENOMIC DNA]</scope>
    <source>
        <strain evidence="11 12">DSM 14954</strain>
    </source>
</reference>
<sequence>MILTGLTLRDFRTYHAAEVRLGPGLTVITGRNGAGKTNLLEAIYFACTARSCRTSNEREVVRFGAELTRLELTSEDALGRHEVTVGFKPGEAKRLKADGAAVDNLVGTGARPLVSVFLPDRLELVLGAPALRRAHLDQVVAALWPSRAGTRRSYSAALAQRNALLSSIRAGRASRASLPAWDAELARHGVALMADRAATVDRLRPRYAQHAQGLGLEGEVELRYRPRSTAATAEALAAELAERVDSDLERGFTGHGPHRDDLTFRREGRELRSYGSRGQQRLGLLALLLAEREELATEHGAAPLILLDDVMSELDATRRGRLVDLLRREGQAVITTTELEHVPGGKEPDVTWIEIVDGDVSPRRLASLGVVAQGAPTPGLGQDAA</sequence>
<name>A0A660LBK4_9ACTN</name>
<dbReference type="InterPro" id="IPR001238">
    <property type="entry name" value="DNA-binding_RecF"/>
</dbReference>
<dbReference type="GO" id="GO:0006302">
    <property type="term" value="P:double-strand break repair"/>
    <property type="evidence" value="ECO:0007669"/>
    <property type="project" value="InterPro"/>
</dbReference>
<dbReference type="NCBIfam" id="TIGR00611">
    <property type="entry name" value="recf"/>
    <property type="match status" value="1"/>
</dbReference>
<keyword evidence="7 8" id="KW-0234">DNA repair</keyword>
<gene>
    <name evidence="8" type="primary">recF</name>
    <name evidence="11" type="ORF">C8N24_2283</name>
</gene>
<comment type="similarity">
    <text evidence="8 9">Belongs to the RecF family.</text>
</comment>
<protein>
    <recommendedName>
        <fullName evidence="8 9">DNA replication and repair protein RecF</fullName>
    </recommendedName>
</protein>
<dbReference type="RefSeq" id="WP_121250132.1">
    <property type="nucleotide sequence ID" value="NZ_RBIL01000001.1"/>
</dbReference>
<evidence type="ECO:0000256" key="1">
    <source>
        <dbReference type="ARBA" id="ARBA00022490"/>
    </source>
</evidence>
<evidence type="ECO:0000313" key="11">
    <source>
        <dbReference type="EMBL" id="RKQ92437.1"/>
    </source>
</evidence>
<keyword evidence="12" id="KW-1185">Reference proteome</keyword>
<proteinExistence type="inferred from homology"/>
<comment type="caution">
    <text evidence="11">The sequence shown here is derived from an EMBL/GenBank/DDBJ whole genome shotgun (WGS) entry which is preliminary data.</text>
</comment>
<dbReference type="GO" id="GO:0003697">
    <property type="term" value="F:single-stranded DNA binding"/>
    <property type="evidence" value="ECO:0007669"/>
    <property type="project" value="UniProtKB-UniRule"/>
</dbReference>
<feature type="binding site" evidence="8">
    <location>
        <begin position="30"/>
        <end position="37"/>
    </location>
    <ligand>
        <name>ATP</name>
        <dbReference type="ChEBI" id="CHEBI:30616"/>
    </ligand>
</feature>
<feature type="domain" description="AAA+ ATPase" evidence="10">
    <location>
        <begin position="22"/>
        <end position="357"/>
    </location>
</feature>
<organism evidence="11 12">
    <name type="scientific">Solirubrobacter pauli</name>
    <dbReference type="NCBI Taxonomy" id="166793"/>
    <lineage>
        <taxon>Bacteria</taxon>
        <taxon>Bacillati</taxon>
        <taxon>Actinomycetota</taxon>
        <taxon>Thermoleophilia</taxon>
        <taxon>Solirubrobacterales</taxon>
        <taxon>Solirubrobacteraceae</taxon>
        <taxon>Solirubrobacter</taxon>
    </lineage>
</organism>
<evidence type="ECO:0000313" key="12">
    <source>
        <dbReference type="Proteomes" id="UP000278962"/>
    </source>
</evidence>
<dbReference type="GO" id="GO:0009432">
    <property type="term" value="P:SOS response"/>
    <property type="evidence" value="ECO:0007669"/>
    <property type="project" value="UniProtKB-UniRule"/>
</dbReference>
<dbReference type="Proteomes" id="UP000278962">
    <property type="component" value="Unassembled WGS sequence"/>
</dbReference>
<evidence type="ECO:0000256" key="9">
    <source>
        <dbReference type="RuleBase" id="RU000578"/>
    </source>
</evidence>
<comment type="subcellular location">
    <subcellularLocation>
        <location evidence="8 9">Cytoplasm</location>
    </subcellularLocation>
</comment>
<dbReference type="AlphaFoldDB" id="A0A660LBK4"/>
<dbReference type="SMART" id="SM00382">
    <property type="entry name" value="AAA"/>
    <property type="match status" value="1"/>
</dbReference>
<keyword evidence="5 8" id="KW-0067">ATP-binding</keyword>
<dbReference type="PANTHER" id="PTHR32182:SF0">
    <property type="entry name" value="DNA REPLICATION AND REPAIR PROTEIN RECF"/>
    <property type="match status" value="1"/>
</dbReference>
<dbReference type="GO" id="GO:0006260">
    <property type="term" value="P:DNA replication"/>
    <property type="evidence" value="ECO:0007669"/>
    <property type="project" value="UniProtKB-UniRule"/>
</dbReference>
<keyword evidence="4 8" id="KW-0227">DNA damage</keyword>
<dbReference type="InterPro" id="IPR027417">
    <property type="entry name" value="P-loop_NTPase"/>
</dbReference>
<evidence type="ECO:0000256" key="7">
    <source>
        <dbReference type="ARBA" id="ARBA00023204"/>
    </source>
</evidence>
<dbReference type="PROSITE" id="PS00618">
    <property type="entry name" value="RECF_2"/>
    <property type="match status" value="1"/>
</dbReference>
<dbReference type="GO" id="GO:0000731">
    <property type="term" value="P:DNA synthesis involved in DNA repair"/>
    <property type="evidence" value="ECO:0007669"/>
    <property type="project" value="TreeGrafter"/>
</dbReference>
<dbReference type="GO" id="GO:0005524">
    <property type="term" value="F:ATP binding"/>
    <property type="evidence" value="ECO:0007669"/>
    <property type="project" value="UniProtKB-UniRule"/>
</dbReference>
<dbReference type="InterPro" id="IPR038729">
    <property type="entry name" value="Rad50/SbcC_AAA"/>
</dbReference>
<dbReference type="HAMAP" id="MF_00365">
    <property type="entry name" value="RecF"/>
    <property type="match status" value="1"/>
</dbReference>
<dbReference type="InterPro" id="IPR003593">
    <property type="entry name" value="AAA+_ATPase"/>
</dbReference>
<keyword evidence="3 8" id="KW-0547">Nucleotide-binding</keyword>
<evidence type="ECO:0000256" key="3">
    <source>
        <dbReference type="ARBA" id="ARBA00022741"/>
    </source>
</evidence>
<keyword evidence="1 8" id="KW-0963">Cytoplasm</keyword>
<dbReference type="OrthoDB" id="9803889at2"/>
<dbReference type="SUPFAM" id="SSF52540">
    <property type="entry name" value="P-loop containing nucleoside triphosphate hydrolases"/>
    <property type="match status" value="1"/>
</dbReference>
<evidence type="ECO:0000259" key="10">
    <source>
        <dbReference type="SMART" id="SM00382"/>
    </source>
</evidence>
<dbReference type="InterPro" id="IPR018078">
    <property type="entry name" value="DNA-binding_RecF_CS"/>
</dbReference>
<dbReference type="Gene3D" id="3.40.50.300">
    <property type="entry name" value="P-loop containing nucleotide triphosphate hydrolases"/>
    <property type="match status" value="1"/>
</dbReference>
<dbReference type="InterPro" id="IPR042174">
    <property type="entry name" value="RecF_2"/>
</dbReference>
<evidence type="ECO:0000256" key="6">
    <source>
        <dbReference type="ARBA" id="ARBA00023125"/>
    </source>
</evidence>
<dbReference type="PANTHER" id="PTHR32182">
    <property type="entry name" value="DNA REPLICATION AND REPAIR PROTEIN RECF"/>
    <property type="match status" value="1"/>
</dbReference>
<evidence type="ECO:0000256" key="8">
    <source>
        <dbReference type="HAMAP-Rule" id="MF_00365"/>
    </source>
</evidence>
<dbReference type="Pfam" id="PF13476">
    <property type="entry name" value="AAA_23"/>
    <property type="match status" value="1"/>
</dbReference>
<accession>A0A660LBK4</accession>
<evidence type="ECO:0000256" key="4">
    <source>
        <dbReference type="ARBA" id="ARBA00022763"/>
    </source>
</evidence>